<reference evidence="3 4" key="1">
    <citation type="submission" date="2018-08" db="EMBL/GenBank/DDBJ databases">
        <title>Whole Genome Sequence of the Moderate Halophilic Marine Bacterium Marinobacter litoralis Sw-45.</title>
        <authorList>
            <person name="Musa H."/>
        </authorList>
    </citation>
    <scope>NUCLEOTIDE SEQUENCE [LARGE SCALE GENOMIC DNA]</scope>
    <source>
        <strain evidence="3 4">Sw-45</strain>
    </source>
</reference>
<evidence type="ECO:0008006" key="5">
    <source>
        <dbReference type="Google" id="ProtNLM"/>
    </source>
</evidence>
<gene>
    <name evidence="3" type="ORF">DOQ08_01886</name>
</gene>
<accession>A0A3M2RGW2</accession>
<dbReference type="PIRSF" id="PIRSF029693">
    <property type="entry name" value="UCP029693"/>
    <property type="match status" value="1"/>
</dbReference>
<keyword evidence="2" id="KW-1133">Transmembrane helix</keyword>
<evidence type="ECO:0000256" key="1">
    <source>
        <dbReference type="SAM" id="MobiDB-lite"/>
    </source>
</evidence>
<dbReference type="AlphaFoldDB" id="A0A3M2RGW2"/>
<comment type="caution">
    <text evidence="3">The sequence shown here is derived from an EMBL/GenBank/DDBJ whole genome shotgun (WGS) entry which is preliminary data.</text>
</comment>
<dbReference type="OrthoDB" id="5821246at2"/>
<name>A0A3M2RGW2_9GAMM</name>
<dbReference type="Pfam" id="PF10095">
    <property type="entry name" value="DUF2333"/>
    <property type="match status" value="1"/>
</dbReference>
<sequence length="350" mass="39107">MPGKIRQYFKDKKEDVQDYTGGSGVIVKFILALLVVYLLISIVLGIIWSSEPDGFSVREHARTLASEMNREPVAGFTTTATMIRLAETLLDKPGGYISNDIFPPGLWMDNMPNWEYGVLVQLRDLSRSLRKDISRSQSQSAEDPDLIIAEPQLHFDSESWAIPSTENEYRRGINALKRYLNRLSDPQQSNAQFFARADNLNNWLADLETRLGSLSRTLSESVGKASVSESMSNTDENDPLSEAVSGEDVKTDWTKIDDVFYEARGTAWALLHIFRAMEVDFRKVLQDKNAMASVQQIIIELEGTQASMWSPVILNGSGFGLLANHSLTMAAYLSRANAAISDMRDLLSRG</sequence>
<keyword evidence="2" id="KW-0472">Membrane</keyword>
<feature type="region of interest" description="Disordered" evidence="1">
    <location>
        <begin position="225"/>
        <end position="246"/>
    </location>
</feature>
<evidence type="ECO:0000313" key="3">
    <source>
        <dbReference type="EMBL" id="RMJ04563.1"/>
    </source>
</evidence>
<dbReference type="EMBL" id="QMDL01000002">
    <property type="protein sequence ID" value="RMJ04563.1"/>
    <property type="molecule type" value="Genomic_DNA"/>
</dbReference>
<protein>
    <recommendedName>
        <fullName evidence="5">DUF2333 domain-containing protein</fullName>
    </recommendedName>
</protein>
<proteinExistence type="predicted"/>
<keyword evidence="2" id="KW-0812">Transmembrane</keyword>
<evidence type="ECO:0000256" key="2">
    <source>
        <dbReference type="SAM" id="Phobius"/>
    </source>
</evidence>
<keyword evidence="4" id="KW-1185">Reference proteome</keyword>
<dbReference type="InterPro" id="IPR016936">
    <property type="entry name" value="UCP029693"/>
</dbReference>
<evidence type="ECO:0000313" key="4">
    <source>
        <dbReference type="Proteomes" id="UP000265903"/>
    </source>
</evidence>
<dbReference type="Proteomes" id="UP000265903">
    <property type="component" value="Unassembled WGS sequence"/>
</dbReference>
<organism evidence="3 4">
    <name type="scientific">Marinobacter litoralis</name>
    <dbReference type="NCBI Taxonomy" id="187981"/>
    <lineage>
        <taxon>Bacteria</taxon>
        <taxon>Pseudomonadati</taxon>
        <taxon>Pseudomonadota</taxon>
        <taxon>Gammaproteobacteria</taxon>
        <taxon>Pseudomonadales</taxon>
        <taxon>Marinobacteraceae</taxon>
        <taxon>Marinobacter</taxon>
    </lineage>
</organism>
<dbReference type="RefSeq" id="WP_114334624.1">
    <property type="nucleotide sequence ID" value="NZ_QMDL01000002.1"/>
</dbReference>
<feature type="transmembrane region" description="Helical" evidence="2">
    <location>
        <begin position="21"/>
        <end position="48"/>
    </location>
</feature>